<evidence type="ECO:0000313" key="2">
    <source>
        <dbReference type="EMBL" id="KAK4266446.1"/>
    </source>
</evidence>
<dbReference type="InterPro" id="IPR036047">
    <property type="entry name" value="F-box-like_dom_sf"/>
</dbReference>
<dbReference type="AlphaFoldDB" id="A0AAE1JCC9"/>
<protein>
    <recommendedName>
        <fullName evidence="1">F-box domain-containing protein</fullName>
    </recommendedName>
</protein>
<dbReference type="InterPro" id="IPR006527">
    <property type="entry name" value="F-box-assoc_dom_typ1"/>
</dbReference>
<name>A0AAE1JCC9_9FABA</name>
<proteinExistence type="predicted"/>
<dbReference type="Pfam" id="PF07734">
    <property type="entry name" value="FBA_1"/>
    <property type="match status" value="1"/>
</dbReference>
<dbReference type="PANTHER" id="PTHR31672">
    <property type="entry name" value="BNACNNG10540D PROTEIN"/>
    <property type="match status" value="1"/>
</dbReference>
<gene>
    <name evidence="2" type="ORF">QN277_027366</name>
</gene>
<dbReference type="EMBL" id="JAWXYG010000008">
    <property type="protein sequence ID" value="KAK4266446.1"/>
    <property type="molecule type" value="Genomic_DNA"/>
</dbReference>
<organism evidence="2 3">
    <name type="scientific">Acacia crassicarpa</name>
    <name type="common">northern wattle</name>
    <dbReference type="NCBI Taxonomy" id="499986"/>
    <lineage>
        <taxon>Eukaryota</taxon>
        <taxon>Viridiplantae</taxon>
        <taxon>Streptophyta</taxon>
        <taxon>Embryophyta</taxon>
        <taxon>Tracheophyta</taxon>
        <taxon>Spermatophyta</taxon>
        <taxon>Magnoliopsida</taxon>
        <taxon>eudicotyledons</taxon>
        <taxon>Gunneridae</taxon>
        <taxon>Pentapetalae</taxon>
        <taxon>rosids</taxon>
        <taxon>fabids</taxon>
        <taxon>Fabales</taxon>
        <taxon>Fabaceae</taxon>
        <taxon>Caesalpinioideae</taxon>
        <taxon>mimosoid clade</taxon>
        <taxon>Acacieae</taxon>
        <taxon>Acacia</taxon>
    </lineage>
</organism>
<reference evidence="2" key="1">
    <citation type="submission" date="2023-10" db="EMBL/GenBank/DDBJ databases">
        <title>Chromosome-level genome of the transformable northern wattle, Acacia crassicarpa.</title>
        <authorList>
            <person name="Massaro I."/>
            <person name="Sinha N.R."/>
            <person name="Poethig S."/>
            <person name="Leichty A.R."/>
        </authorList>
    </citation>
    <scope>NUCLEOTIDE SEQUENCE</scope>
    <source>
        <strain evidence="2">Acra3RX</strain>
        <tissue evidence="2">Leaf</tissue>
    </source>
</reference>
<dbReference type="Pfam" id="PF12937">
    <property type="entry name" value="F-box-like"/>
    <property type="match status" value="1"/>
</dbReference>
<feature type="domain" description="F-box" evidence="1">
    <location>
        <begin position="25"/>
        <end position="70"/>
    </location>
</feature>
<dbReference type="Proteomes" id="UP001293593">
    <property type="component" value="Unassembled WGS sequence"/>
</dbReference>
<dbReference type="InterPro" id="IPR001810">
    <property type="entry name" value="F-box_dom"/>
</dbReference>
<dbReference type="InterPro" id="IPR050796">
    <property type="entry name" value="SCF_F-box_component"/>
</dbReference>
<dbReference type="InterPro" id="IPR011043">
    <property type="entry name" value="Gal_Oxase/kelch_b-propeller"/>
</dbReference>
<evidence type="ECO:0000259" key="1">
    <source>
        <dbReference type="PROSITE" id="PS50181"/>
    </source>
</evidence>
<dbReference type="PROSITE" id="PS50181">
    <property type="entry name" value="FBOX"/>
    <property type="match status" value="1"/>
</dbReference>
<dbReference type="SUPFAM" id="SSF50965">
    <property type="entry name" value="Galactose oxidase, central domain"/>
    <property type="match status" value="1"/>
</dbReference>
<evidence type="ECO:0000313" key="3">
    <source>
        <dbReference type="Proteomes" id="UP001293593"/>
    </source>
</evidence>
<dbReference type="PANTHER" id="PTHR31672:SF13">
    <property type="entry name" value="F-BOX PROTEIN CPR30-LIKE"/>
    <property type="match status" value="1"/>
</dbReference>
<dbReference type="NCBIfam" id="TIGR01640">
    <property type="entry name" value="F_box_assoc_1"/>
    <property type="match status" value="1"/>
</dbReference>
<dbReference type="Gene3D" id="1.20.1280.50">
    <property type="match status" value="1"/>
</dbReference>
<dbReference type="SMART" id="SM00256">
    <property type="entry name" value="FBOX"/>
    <property type="match status" value="1"/>
</dbReference>
<dbReference type="InterPro" id="IPR017451">
    <property type="entry name" value="F-box-assoc_interact_dom"/>
</dbReference>
<sequence>MNRKKRRGAGNLGSSSLELTVWTGQCKIQTLPPNIIIDILSRLPIKSILSCKRVCKSWLRLISHPRFVELQLARSSTSILIKTIPSLSESRKIILTHVDQRGRDPYRFDKLMLTPKINLPCSKFGLVNSCNGLLCLSGFEKDDPIWVCNPILGEYVTIPSASEGRNLGSFTGLGFCAATNRYKVLQTFHPKVKWSGDNYLDAEIYHMDTGTWKSIGYAPCALVAPSFNSFLRSSLHWVPSAGGSSEYIYSFNFETEEFGSVPPPPCLDGAKRQISNDLKLGIVEGCLFVCVFGDSRKFDIWVMKDYGVKESWTKQLVIENLYPRKSHSDVYEPVKFLGNGEILMLYNDSEVLCYNTVTKRLRRTRVTHTRHEFNATALTPSLVSLYHVAKGELVLRVQGSKEHVKSLAEGTTEYAASIETSTYELAGINPTPLTSVPNGSPVQREPAHKKYATSAAAEGNVECLGFATLANQSARFNSIPLYGQRVVYQIQNPGQSSEYMNEANAESLGRISAQGFSAPPSEDVSGDLASKKSLPRWWQWQMQK</sequence>
<comment type="caution">
    <text evidence="2">The sequence shown here is derived from an EMBL/GenBank/DDBJ whole genome shotgun (WGS) entry which is preliminary data.</text>
</comment>
<keyword evidence="3" id="KW-1185">Reference proteome</keyword>
<dbReference type="CDD" id="cd22157">
    <property type="entry name" value="F-box_AtFBW1-like"/>
    <property type="match status" value="1"/>
</dbReference>
<accession>A0AAE1JCC9</accession>
<dbReference type="SUPFAM" id="SSF81383">
    <property type="entry name" value="F-box domain"/>
    <property type="match status" value="1"/>
</dbReference>